<accession>A0RY84</accession>
<sequence>MAAAKDFFTAPSGCKHELVAEIDRMVEERSLLKHPFYVMWSDGDLTLDSLAGYSKEYFQLVKAVPGFMSPIVDAAPPGVAGELAENMQEEEDHILPWTRFARSLGVDGEELSTYAGLDETRRAVGGLSALMGSYEGGACAMYAFEKEIPEISRIKMEGLAEFYGITGAEATEYFRLHTEADIRHAASWRGILEGASGQHEGLLEAAKRSISAQNLLLDGCHRAYCTVSA</sequence>
<reference evidence="2 3" key="1">
    <citation type="journal article" date="2006" name="Proc. Natl. Acad. Sci. U.S.A.">
        <title>Genomic analysis of the uncultivated marine crenarchaeote Cenarchaeum symbiosum.</title>
        <authorList>
            <person name="Hallam S.J."/>
            <person name="Konstantinidis K.T."/>
            <person name="Putnam N."/>
            <person name="Schleper C."/>
            <person name="Watanabe Y."/>
            <person name="Sugahara J."/>
            <person name="Preston C."/>
            <person name="de la Torre J."/>
            <person name="Richardson P.M."/>
            <person name="DeLong E.F."/>
        </authorList>
    </citation>
    <scope>NUCLEOTIDE SEQUENCE [LARGE SCALE GENOMIC DNA]</scope>
    <source>
        <strain evidence="3">A</strain>
    </source>
</reference>
<dbReference type="STRING" id="414004.CENSYa_1684"/>
<dbReference type="GO" id="GO:0016491">
    <property type="term" value="F:oxidoreductase activity"/>
    <property type="evidence" value="ECO:0007669"/>
    <property type="project" value="UniProtKB-KW"/>
</dbReference>
<name>A0RY84_CENSY</name>
<protein>
    <submittedName>
        <fullName evidence="2">Pyrroloquinoline quinone (Coenzyme PQQ) biosynthesis protein C</fullName>
    </submittedName>
</protein>
<dbReference type="Pfam" id="PF14518">
    <property type="entry name" value="Haem_oxygenas_2"/>
    <property type="match status" value="1"/>
</dbReference>
<dbReference type="EMBL" id="DP000238">
    <property type="protein sequence ID" value="ABK78301.1"/>
    <property type="molecule type" value="Genomic_DNA"/>
</dbReference>
<evidence type="ECO:0000256" key="1">
    <source>
        <dbReference type="ARBA" id="ARBA00023002"/>
    </source>
</evidence>
<keyword evidence="3" id="KW-1185">Reference proteome</keyword>
<dbReference type="PATRIC" id="fig|414004.10.peg.1537"/>
<dbReference type="Proteomes" id="UP000000758">
    <property type="component" value="Chromosome"/>
</dbReference>
<dbReference type="AlphaFoldDB" id="A0RY84"/>
<keyword evidence="1" id="KW-0560">Oxidoreductase</keyword>
<gene>
    <name evidence="2" type="ordered locus">CENSYa_1684</name>
</gene>
<dbReference type="KEGG" id="csy:CENSYa_1684"/>
<dbReference type="SMART" id="SM01236">
    <property type="entry name" value="Haem_oxygenase_2"/>
    <property type="match status" value="1"/>
</dbReference>
<evidence type="ECO:0000313" key="3">
    <source>
        <dbReference type="Proteomes" id="UP000000758"/>
    </source>
</evidence>
<dbReference type="InterPro" id="IPR016084">
    <property type="entry name" value="Haem_Oase-like_multi-hlx"/>
</dbReference>
<proteinExistence type="predicted"/>
<organism evidence="2 3">
    <name type="scientific">Cenarchaeum symbiosum (strain A)</name>
    <dbReference type="NCBI Taxonomy" id="414004"/>
    <lineage>
        <taxon>Archaea</taxon>
        <taxon>Nitrososphaerota</taxon>
        <taxon>Candidatus Cenarchaeales</taxon>
        <taxon>Candidatus Cenarchaeaceae</taxon>
        <taxon>Candidatus Cenarchaeum</taxon>
    </lineage>
</organism>
<dbReference type="PANTHER" id="PTHR40279">
    <property type="entry name" value="PQQC-LIKE PROTEIN"/>
    <property type="match status" value="1"/>
</dbReference>
<dbReference type="Gene3D" id="1.20.910.10">
    <property type="entry name" value="Heme oxygenase-like"/>
    <property type="match status" value="1"/>
</dbReference>
<dbReference type="EnsemblBacteria" id="ABK78301">
    <property type="protein sequence ID" value="ABK78301"/>
    <property type="gene ID" value="CENSYa_1684"/>
</dbReference>
<dbReference type="HOGENOM" id="CLU_088144_0_0_2"/>
<dbReference type="InterPro" id="IPR039068">
    <property type="entry name" value="PqqC-like"/>
</dbReference>
<dbReference type="PANTHER" id="PTHR40279:SF3">
    <property type="entry name" value="4-AMINOBENZOATE SYNTHASE"/>
    <property type="match status" value="1"/>
</dbReference>
<evidence type="ECO:0000313" key="2">
    <source>
        <dbReference type="EMBL" id="ABK78301.1"/>
    </source>
</evidence>
<dbReference type="SUPFAM" id="SSF48613">
    <property type="entry name" value="Heme oxygenase-like"/>
    <property type="match status" value="1"/>
</dbReference>